<accession>A0AAD9G7E2</accession>
<evidence type="ECO:0000313" key="4">
    <source>
        <dbReference type="Proteomes" id="UP001195914"/>
    </source>
</evidence>
<name>A0AAD9G7E2_BABDI</name>
<keyword evidence="4" id="KW-1185">Reference proteome</keyword>
<feature type="domain" description="Amidase" evidence="2">
    <location>
        <begin position="184"/>
        <end position="364"/>
    </location>
</feature>
<dbReference type="SUPFAM" id="SSF75304">
    <property type="entry name" value="Amidase signature (AS) enzymes"/>
    <property type="match status" value="1"/>
</dbReference>
<dbReference type="InterPro" id="IPR023631">
    <property type="entry name" value="Amidase_dom"/>
</dbReference>
<comment type="caution">
    <text evidence="3">The sequence shown here is derived from an EMBL/GenBank/DDBJ whole genome shotgun (WGS) entry which is preliminary data.</text>
</comment>
<dbReference type="EMBL" id="JAHBMH010000073">
    <property type="protein sequence ID" value="KAK1933205.1"/>
    <property type="molecule type" value="Genomic_DNA"/>
</dbReference>
<gene>
    <name evidence="3" type="ORF">X943_002680</name>
</gene>
<evidence type="ECO:0000259" key="2">
    <source>
        <dbReference type="Pfam" id="PF01425"/>
    </source>
</evidence>
<reference evidence="3" key="2">
    <citation type="submission" date="2021-05" db="EMBL/GenBank/DDBJ databases">
        <authorList>
            <person name="Pain A."/>
        </authorList>
    </citation>
    <scope>NUCLEOTIDE SEQUENCE</scope>
    <source>
        <strain evidence="3">1802A</strain>
    </source>
</reference>
<feature type="domain" description="Amidase" evidence="2">
    <location>
        <begin position="406"/>
        <end position="636"/>
    </location>
</feature>
<evidence type="ECO:0000313" key="3">
    <source>
        <dbReference type="EMBL" id="KAK1933205.1"/>
    </source>
</evidence>
<comment type="similarity">
    <text evidence="1">Belongs to the amidase family.</text>
</comment>
<dbReference type="PANTHER" id="PTHR11895">
    <property type="entry name" value="TRANSAMIDASE"/>
    <property type="match status" value="1"/>
</dbReference>
<dbReference type="InterPro" id="IPR000120">
    <property type="entry name" value="Amidase"/>
</dbReference>
<protein>
    <submittedName>
        <fullName evidence="3">Amidase family protein</fullName>
    </submittedName>
</protein>
<dbReference type="InterPro" id="IPR036928">
    <property type="entry name" value="AS_sf"/>
</dbReference>
<proteinExistence type="inferred from homology"/>
<evidence type="ECO:0000256" key="1">
    <source>
        <dbReference type="ARBA" id="ARBA00009199"/>
    </source>
</evidence>
<dbReference type="InterPro" id="IPR020556">
    <property type="entry name" value="Amidase_CS"/>
</dbReference>
<organism evidence="3 4">
    <name type="scientific">Babesia divergens</name>
    <dbReference type="NCBI Taxonomy" id="32595"/>
    <lineage>
        <taxon>Eukaryota</taxon>
        <taxon>Sar</taxon>
        <taxon>Alveolata</taxon>
        <taxon>Apicomplexa</taxon>
        <taxon>Aconoidasida</taxon>
        <taxon>Piroplasmida</taxon>
        <taxon>Babesiidae</taxon>
        <taxon>Babesia</taxon>
    </lineage>
</organism>
<dbReference type="PANTHER" id="PTHR11895:SF7">
    <property type="entry name" value="GLUTAMYL-TRNA(GLN) AMIDOTRANSFERASE SUBUNIT A, MITOCHONDRIAL"/>
    <property type="match status" value="1"/>
</dbReference>
<dbReference type="Pfam" id="PF01425">
    <property type="entry name" value="Amidase"/>
    <property type="match status" value="2"/>
</dbReference>
<sequence length="662" mass="73078">MEGIPPNGDTSDIGYADKTCRVNAARSPGFHTFLTIAIHVLAVIHDIRPSNALRTTSIAWIKHEHVIPSNYRDVYLRRTPLEQLNVHVDDRALCQCNEVGSTTKYHLDESKAHIQEFLELKANIRDSWEGSRRTDVATQYLEKRLSNIVKGVDNSGIVTEFGLNRYKSFTYILQDHELVEQVVELMRRYRTNKDEMTLFGEPIAIKDNIASRGIPYTNGSALLREFKPSYNAHVVEQLRRHGTIIIAKTAMNEFGVGSETKGTLNPFGSQYLPGGSSGGSATAVGGGILKMALGTDTGGSIRLPAAYCGCVGYRPSYGLLSRYGISELAAKLDAVGTCTQTVNDAIRLVHAMLQPCLKDATSSNDNGLIAKELLALLQSSDVTHINKKTSRCIYITLIPDAGHIGDELETEMKTPLKDVKIASLDLDVLLRDDLIQENVADNIRDVEKTLKRLGAQIITLTHPPLAKLCEGYHVYVASQMAANLQRFADQQYHTQRKHMIMQDMMQDMDGETVQRLKMGISILQEGRDPEQILKNARKSIAAWLSANHVFTDIPLLIMPVSFGLPPKRMSSPRPVSDIIKVSTAMAHIYNSQGDIYTTFAPLIGACSISVPSGITTTGLPYSVQFTAAPFKDTEMLKVARIYEANVDIHTQLKATVLANVAR</sequence>
<reference evidence="3" key="1">
    <citation type="journal article" date="2014" name="Nucleic Acids Res.">
        <title>The evolutionary dynamics of variant antigen genes in Babesia reveal a history of genomic innovation underlying host-parasite interaction.</title>
        <authorList>
            <person name="Jackson A.P."/>
            <person name="Otto T.D."/>
            <person name="Darby A."/>
            <person name="Ramaprasad A."/>
            <person name="Xia D."/>
            <person name="Echaide I.E."/>
            <person name="Farber M."/>
            <person name="Gahlot S."/>
            <person name="Gamble J."/>
            <person name="Gupta D."/>
            <person name="Gupta Y."/>
            <person name="Jackson L."/>
            <person name="Malandrin L."/>
            <person name="Malas T.B."/>
            <person name="Moussa E."/>
            <person name="Nair M."/>
            <person name="Reid A.J."/>
            <person name="Sanders M."/>
            <person name="Sharma J."/>
            <person name="Tracey A."/>
            <person name="Quail M.A."/>
            <person name="Weir W."/>
            <person name="Wastling J.M."/>
            <person name="Hall N."/>
            <person name="Willadsen P."/>
            <person name="Lingelbach K."/>
            <person name="Shiels B."/>
            <person name="Tait A."/>
            <person name="Berriman M."/>
            <person name="Allred D.R."/>
            <person name="Pain A."/>
        </authorList>
    </citation>
    <scope>NUCLEOTIDE SEQUENCE</scope>
    <source>
        <strain evidence="3">1802A</strain>
    </source>
</reference>
<dbReference type="AlphaFoldDB" id="A0AAD9G7E2"/>
<dbReference type="GO" id="GO:0003824">
    <property type="term" value="F:catalytic activity"/>
    <property type="evidence" value="ECO:0007669"/>
    <property type="project" value="InterPro"/>
</dbReference>
<dbReference type="Proteomes" id="UP001195914">
    <property type="component" value="Unassembled WGS sequence"/>
</dbReference>
<dbReference type="PROSITE" id="PS00571">
    <property type="entry name" value="AMIDASES"/>
    <property type="match status" value="1"/>
</dbReference>
<dbReference type="Gene3D" id="3.90.1300.10">
    <property type="entry name" value="Amidase signature (AS) domain"/>
    <property type="match status" value="1"/>
</dbReference>